<accession>C4JJ24</accession>
<protein>
    <submittedName>
        <fullName evidence="2">Uncharacterized protein</fullName>
    </submittedName>
</protein>
<dbReference type="HOGENOM" id="CLU_089396_0_0_1"/>
<dbReference type="OrthoDB" id="5363415at2759"/>
<dbReference type="EMBL" id="CH476615">
    <property type="protein sequence ID" value="EEP76782.1"/>
    <property type="molecule type" value="Genomic_DNA"/>
</dbReference>
<dbReference type="Pfam" id="PF10454">
    <property type="entry name" value="DUF2458"/>
    <property type="match status" value="1"/>
</dbReference>
<organism evidence="2 3">
    <name type="scientific">Uncinocarpus reesii (strain UAMH 1704)</name>
    <dbReference type="NCBI Taxonomy" id="336963"/>
    <lineage>
        <taxon>Eukaryota</taxon>
        <taxon>Fungi</taxon>
        <taxon>Dikarya</taxon>
        <taxon>Ascomycota</taxon>
        <taxon>Pezizomycotina</taxon>
        <taxon>Eurotiomycetes</taxon>
        <taxon>Eurotiomycetidae</taxon>
        <taxon>Onygenales</taxon>
        <taxon>Onygenaceae</taxon>
        <taxon>Uncinocarpus</taxon>
    </lineage>
</organism>
<gene>
    <name evidence="2" type="ORF">UREG_01631</name>
</gene>
<dbReference type="VEuPathDB" id="FungiDB:UREG_01631"/>
<dbReference type="InterPro" id="IPR018858">
    <property type="entry name" value="DUF2458"/>
</dbReference>
<feature type="compositionally biased region" description="Polar residues" evidence="1">
    <location>
        <begin position="1"/>
        <end position="14"/>
    </location>
</feature>
<dbReference type="OMA" id="QWFDARE"/>
<evidence type="ECO:0000313" key="3">
    <source>
        <dbReference type="Proteomes" id="UP000002058"/>
    </source>
</evidence>
<evidence type="ECO:0000256" key="1">
    <source>
        <dbReference type="SAM" id="MobiDB-lite"/>
    </source>
</evidence>
<dbReference type="GeneID" id="8438600"/>
<feature type="region of interest" description="Disordered" evidence="1">
    <location>
        <begin position="1"/>
        <end position="90"/>
    </location>
</feature>
<dbReference type="RefSeq" id="XP_002542115.1">
    <property type="nucleotide sequence ID" value="XM_002542069.1"/>
</dbReference>
<dbReference type="eggNOG" id="ENOG502SASY">
    <property type="taxonomic scope" value="Eukaryota"/>
</dbReference>
<feature type="compositionally biased region" description="Basic and acidic residues" evidence="1">
    <location>
        <begin position="29"/>
        <end position="43"/>
    </location>
</feature>
<dbReference type="KEGG" id="ure:UREG_01631"/>
<evidence type="ECO:0000313" key="2">
    <source>
        <dbReference type="EMBL" id="EEP76782.1"/>
    </source>
</evidence>
<keyword evidence="3" id="KW-1185">Reference proteome</keyword>
<sequence length="263" mass="29339">MNQDLASVLETLSSFIPPESSQPPASINRSHEASDQLHSKGQADDDYDPLHFSPLGTFNGADISSSHPARRYHQSPIQPPSSQDRVDSLPDPATITTWPAALKYVMKTVAQSEALQSKIRRLIRSQQDHEKKWWEAREALLAKQRNRAEKKQKLDAVLKSVGGAITTGPEMTTPEEDAAEIQIYDRKVYNAMSDMSKALDAELRGLGIPFFAVRHSLVRPSPGLVGEKAGHVESPKRGDVLSLEDLRDFQQRMFDLLEDLCKE</sequence>
<dbReference type="AlphaFoldDB" id="C4JJ24"/>
<reference evidence="3" key="1">
    <citation type="journal article" date="2009" name="Genome Res.">
        <title>Comparative genomic analyses of the human fungal pathogens Coccidioides and their relatives.</title>
        <authorList>
            <person name="Sharpton T.J."/>
            <person name="Stajich J.E."/>
            <person name="Rounsley S.D."/>
            <person name="Gardner M.J."/>
            <person name="Wortman J.R."/>
            <person name="Jordar V.S."/>
            <person name="Maiti R."/>
            <person name="Kodira C.D."/>
            <person name="Neafsey D.E."/>
            <person name="Zeng Q."/>
            <person name="Hung C.-Y."/>
            <person name="McMahan C."/>
            <person name="Muszewska A."/>
            <person name="Grynberg M."/>
            <person name="Mandel M.A."/>
            <person name="Kellner E.M."/>
            <person name="Barker B.M."/>
            <person name="Galgiani J.N."/>
            <person name="Orbach M.J."/>
            <person name="Kirkland T.N."/>
            <person name="Cole G.T."/>
            <person name="Henn M.R."/>
            <person name="Birren B.W."/>
            <person name="Taylor J.W."/>
        </authorList>
    </citation>
    <scope>NUCLEOTIDE SEQUENCE [LARGE SCALE GENOMIC DNA]</scope>
    <source>
        <strain evidence="3">UAMH 1704</strain>
    </source>
</reference>
<dbReference type="Proteomes" id="UP000002058">
    <property type="component" value="Unassembled WGS sequence"/>
</dbReference>
<dbReference type="InParanoid" id="C4JJ24"/>
<proteinExistence type="predicted"/>
<name>C4JJ24_UNCRE</name>